<feature type="domain" description="UspA" evidence="1">
    <location>
        <begin position="57"/>
        <end position="173"/>
    </location>
</feature>
<dbReference type="PANTHER" id="PTHR31964:SF113">
    <property type="entry name" value="USPA DOMAIN-CONTAINING PROTEIN"/>
    <property type="match status" value="1"/>
</dbReference>
<dbReference type="Proteomes" id="UP001186944">
    <property type="component" value="Unassembled WGS sequence"/>
</dbReference>
<keyword evidence="3" id="KW-1185">Reference proteome</keyword>
<evidence type="ECO:0000313" key="2">
    <source>
        <dbReference type="EMBL" id="KAK3097299.1"/>
    </source>
</evidence>
<gene>
    <name evidence="2" type="ORF">FSP39_008483</name>
</gene>
<dbReference type="Gene3D" id="3.40.50.620">
    <property type="entry name" value="HUPs"/>
    <property type="match status" value="1"/>
</dbReference>
<sequence length="175" mass="19802">MGNRCRLRTAIYHGNSRCGYPGLRVHNPPTFTNYPEVSEVSGNVQLWWFVSNIYREGDKIIMVHAVEHRQGFTYGSIWMPLDSTLVQAAYTAEEQRAEEVENKLREIIQNSKVRVELKRANGEPGPAIIHAIEELKADLIVTGTRGMGTIRRTFLGSVSDFIIHHSPVPVFICSH</sequence>
<dbReference type="CDD" id="cd23659">
    <property type="entry name" value="USP_At3g01520-like"/>
    <property type="match status" value="1"/>
</dbReference>
<proteinExistence type="predicted"/>
<dbReference type="SUPFAM" id="SSF52402">
    <property type="entry name" value="Adenine nucleotide alpha hydrolases-like"/>
    <property type="match status" value="1"/>
</dbReference>
<organism evidence="2 3">
    <name type="scientific">Pinctada imbricata</name>
    <name type="common">Atlantic pearl-oyster</name>
    <name type="synonym">Pinctada martensii</name>
    <dbReference type="NCBI Taxonomy" id="66713"/>
    <lineage>
        <taxon>Eukaryota</taxon>
        <taxon>Metazoa</taxon>
        <taxon>Spiralia</taxon>
        <taxon>Lophotrochozoa</taxon>
        <taxon>Mollusca</taxon>
        <taxon>Bivalvia</taxon>
        <taxon>Autobranchia</taxon>
        <taxon>Pteriomorphia</taxon>
        <taxon>Pterioida</taxon>
        <taxon>Pterioidea</taxon>
        <taxon>Pteriidae</taxon>
        <taxon>Pinctada</taxon>
    </lineage>
</organism>
<comment type="caution">
    <text evidence="2">The sequence shown here is derived from an EMBL/GenBank/DDBJ whole genome shotgun (WGS) entry which is preliminary data.</text>
</comment>
<dbReference type="Pfam" id="PF00582">
    <property type="entry name" value="Usp"/>
    <property type="match status" value="1"/>
</dbReference>
<dbReference type="InterPro" id="IPR014729">
    <property type="entry name" value="Rossmann-like_a/b/a_fold"/>
</dbReference>
<dbReference type="InterPro" id="IPR006016">
    <property type="entry name" value="UspA"/>
</dbReference>
<dbReference type="InterPro" id="IPR006015">
    <property type="entry name" value="Universal_stress_UspA"/>
</dbReference>
<name>A0AA88Y9S2_PINIB</name>
<dbReference type="EMBL" id="VSWD01000007">
    <property type="protein sequence ID" value="KAK3097299.1"/>
    <property type="molecule type" value="Genomic_DNA"/>
</dbReference>
<dbReference type="PRINTS" id="PR01438">
    <property type="entry name" value="UNVRSLSTRESS"/>
</dbReference>
<dbReference type="AlphaFoldDB" id="A0AA88Y9S2"/>
<evidence type="ECO:0000313" key="3">
    <source>
        <dbReference type="Proteomes" id="UP001186944"/>
    </source>
</evidence>
<accession>A0AA88Y9S2</accession>
<evidence type="ECO:0000259" key="1">
    <source>
        <dbReference type="Pfam" id="PF00582"/>
    </source>
</evidence>
<reference evidence="2" key="1">
    <citation type="submission" date="2019-08" db="EMBL/GenBank/DDBJ databases">
        <title>The improved chromosome-level genome for the pearl oyster Pinctada fucata martensii using PacBio sequencing and Hi-C.</title>
        <authorList>
            <person name="Zheng Z."/>
        </authorList>
    </citation>
    <scope>NUCLEOTIDE SEQUENCE</scope>
    <source>
        <strain evidence="2">ZZ-2019</strain>
        <tissue evidence="2">Adductor muscle</tissue>
    </source>
</reference>
<protein>
    <recommendedName>
        <fullName evidence="1">UspA domain-containing protein</fullName>
    </recommendedName>
</protein>
<dbReference type="PANTHER" id="PTHR31964">
    <property type="entry name" value="ADENINE NUCLEOTIDE ALPHA HYDROLASES-LIKE SUPERFAMILY PROTEIN"/>
    <property type="match status" value="1"/>
</dbReference>